<evidence type="ECO:0000313" key="3">
    <source>
        <dbReference type="Proteomes" id="UP000623467"/>
    </source>
</evidence>
<evidence type="ECO:0000256" key="1">
    <source>
        <dbReference type="SAM" id="MobiDB-lite"/>
    </source>
</evidence>
<sequence length="1138" mass="129533">MPQPLCDCTLFGCSRGKGGVSPVGTYQIRQHHRRKQAEFDLLQQVQQDQAEQQKLEREAKEQERKRRTALERAERREEEQSRRRHGVDEALEAIRRTETDEAALLSQLSLPTPASEAERPDRDYRRDRELRQVDVWAKLMDVQEELSAELDLLNSPPQSLDLEGLRAGVSMIEKLAHRSSVLKRHLMTMRCAKGFSSTQALRDSAWDKALQHDAAIENALGAWNTEIMTILQQRTNDSATKYDTSHLFAPILPNSFPAVQVILFMVVVCSTILAFSRRGCSWLFGMSRAALSNAFDMASDRSASMGRIEQTFPRDVPTAVKLFRTDTKSQTYAACPECHHIHAPRQTDSGWAYPERCNYQRYNRGKKCKAILTRPATVAGVVRQVPIKPFVSFDFRDWLARLLAREGNEEKMDKKWDHLKKDPTTMTEAELEAEAAAGLSDVFDGYVVRSFKGPDGERHFKEADTPGEGRYLFSLGFDFFNPLTNKMAGKKLSVGAFSLVCLNLPVEERYKPENMFLAGIIPGPKEPPLDSVNSYWGPLVDCFEELWYHGIYLTRTHAHQDGRLVRCAIIMLVCDLPAARKIAGMASCRHQWFCSRCLCTRDVKRKGKQGGSRKGRRKRAAKKDAEDQADEEKREKEEEVLWQELAADDDEQTEEAGAQHEVGIGEGAHFEGPVGNRVGYNNYDIDSWTLRSSSQCREWAELYRTAPTQRDAQACFDKTGLRWTEFLRLPYFDLPTMVVVDSMHNLFLGLLKEHFRHILGLQLKTLEKALNALSEPMTSRLNNPTERSEISRSGVWKKLHAKSALYIAKGLGCKDLYHLRLASGPVDYSAAMAQLENPATGTDEVSGAYVETDKAIKRDEIVAKILDWRASQAEKVQEQEQEQEHAPEVELFTQAEKEALWSDLATMVKPSWMTSVPSQVGGESSDGKLKSDQWRTLGTKYLPITLIRLWHASENPQRRELLNLTMDLVSAIILASSRVTSPQIADQCLEFMLSYRAKLQKIKPDYRCHPNHHMALHIPEFLCLYGPVHGWWTFPFERLIGKLQRVRTNYKPGQYEATIGRKFHQTANLAMMSGADSFPKPLKDITSLLDKLLRPQARNVFLDDELDQSQPQAEPKGRPTQTRYRGWFQKGSRLNAQR</sequence>
<feature type="compositionally biased region" description="Basic residues" evidence="1">
    <location>
        <begin position="606"/>
        <end position="621"/>
    </location>
</feature>
<dbReference type="Pfam" id="PF02992">
    <property type="entry name" value="Transposase_21"/>
    <property type="match status" value="1"/>
</dbReference>
<feature type="region of interest" description="Disordered" evidence="1">
    <location>
        <begin position="50"/>
        <end position="91"/>
    </location>
</feature>
<dbReference type="OrthoDB" id="3247418at2759"/>
<feature type="region of interest" description="Disordered" evidence="1">
    <location>
        <begin position="1103"/>
        <end position="1138"/>
    </location>
</feature>
<organism evidence="2 3">
    <name type="scientific">Mycena sanguinolenta</name>
    <dbReference type="NCBI Taxonomy" id="230812"/>
    <lineage>
        <taxon>Eukaryota</taxon>
        <taxon>Fungi</taxon>
        <taxon>Dikarya</taxon>
        <taxon>Basidiomycota</taxon>
        <taxon>Agaricomycotina</taxon>
        <taxon>Agaricomycetes</taxon>
        <taxon>Agaricomycetidae</taxon>
        <taxon>Agaricales</taxon>
        <taxon>Marasmiineae</taxon>
        <taxon>Mycenaceae</taxon>
        <taxon>Mycena</taxon>
    </lineage>
</organism>
<feature type="region of interest" description="Disordered" evidence="1">
    <location>
        <begin position="104"/>
        <end position="124"/>
    </location>
</feature>
<dbReference type="InterPro" id="IPR004242">
    <property type="entry name" value="Transposase_21"/>
</dbReference>
<evidence type="ECO:0000313" key="2">
    <source>
        <dbReference type="EMBL" id="KAF7342870.1"/>
    </source>
</evidence>
<proteinExistence type="predicted"/>
<dbReference type="AlphaFoldDB" id="A0A8H6XJR8"/>
<feature type="region of interest" description="Disordered" evidence="1">
    <location>
        <begin position="606"/>
        <end position="639"/>
    </location>
</feature>
<comment type="caution">
    <text evidence="2">The sequence shown here is derived from an EMBL/GenBank/DDBJ whole genome shotgun (WGS) entry which is preliminary data.</text>
</comment>
<protein>
    <recommendedName>
        <fullName evidence="4">Transposase</fullName>
    </recommendedName>
</protein>
<feature type="compositionally biased region" description="Basic and acidic residues" evidence="1">
    <location>
        <begin position="51"/>
        <end position="91"/>
    </location>
</feature>
<feature type="compositionally biased region" description="Basic and acidic residues" evidence="1">
    <location>
        <begin position="622"/>
        <end position="639"/>
    </location>
</feature>
<evidence type="ECO:0008006" key="4">
    <source>
        <dbReference type="Google" id="ProtNLM"/>
    </source>
</evidence>
<accession>A0A8H6XJR8</accession>
<dbReference type="Proteomes" id="UP000623467">
    <property type="component" value="Unassembled WGS sequence"/>
</dbReference>
<gene>
    <name evidence="2" type="ORF">MSAN_02003400</name>
</gene>
<keyword evidence="3" id="KW-1185">Reference proteome</keyword>
<reference evidence="2" key="1">
    <citation type="submission" date="2020-05" db="EMBL/GenBank/DDBJ databases">
        <title>Mycena genomes resolve the evolution of fungal bioluminescence.</title>
        <authorList>
            <person name="Tsai I.J."/>
        </authorList>
    </citation>
    <scope>NUCLEOTIDE SEQUENCE</scope>
    <source>
        <strain evidence="2">160909Yilan</strain>
    </source>
</reference>
<dbReference type="PANTHER" id="PTHR46579">
    <property type="entry name" value="F5/8 TYPE C DOMAIN-CONTAINING PROTEIN-RELATED"/>
    <property type="match status" value="1"/>
</dbReference>
<dbReference type="PANTHER" id="PTHR46579:SF1">
    <property type="entry name" value="F5_8 TYPE C DOMAIN-CONTAINING PROTEIN"/>
    <property type="match status" value="1"/>
</dbReference>
<dbReference type="EMBL" id="JACAZH010000024">
    <property type="protein sequence ID" value="KAF7342870.1"/>
    <property type="molecule type" value="Genomic_DNA"/>
</dbReference>
<name>A0A8H6XJR8_9AGAR</name>